<keyword evidence="2" id="KW-1185">Reference proteome</keyword>
<protein>
    <submittedName>
        <fullName evidence="1">Uncharacterized protein</fullName>
    </submittedName>
</protein>
<accession>M4C4E2</accession>
<evidence type="ECO:0000313" key="1">
    <source>
        <dbReference type="EnsemblProtists" id="HpaP813960"/>
    </source>
</evidence>
<dbReference type="EnsemblProtists" id="HpaT813960">
    <property type="protein sequence ID" value="HpaP813960"/>
    <property type="gene ID" value="HpaG813960"/>
</dbReference>
<reference evidence="1" key="2">
    <citation type="submission" date="2015-06" db="UniProtKB">
        <authorList>
            <consortium name="EnsemblProtists"/>
        </authorList>
    </citation>
    <scope>IDENTIFICATION</scope>
    <source>
        <strain evidence="1">Emoy2</strain>
    </source>
</reference>
<name>M4C4E2_HYAAE</name>
<sequence length="52" mass="5551">MDVFVVPRTDAGARSGASTARTIALCNSFYLLLTPDCNPLPARASCGMTEWC</sequence>
<proteinExistence type="predicted"/>
<dbReference type="HOGENOM" id="CLU_3091415_0_0_1"/>
<reference evidence="2" key="1">
    <citation type="journal article" date="2010" name="Science">
        <title>Signatures of adaptation to obligate biotrophy in the Hyaloperonospora arabidopsidis genome.</title>
        <authorList>
            <person name="Baxter L."/>
            <person name="Tripathy S."/>
            <person name="Ishaque N."/>
            <person name="Boot N."/>
            <person name="Cabral A."/>
            <person name="Kemen E."/>
            <person name="Thines M."/>
            <person name="Ah-Fong A."/>
            <person name="Anderson R."/>
            <person name="Badejoko W."/>
            <person name="Bittner-Eddy P."/>
            <person name="Boore J.L."/>
            <person name="Chibucos M.C."/>
            <person name="Coates M."/>
            <person name="Dehal P."/>
            <person name="Delehaunty K."/>
            <person name="Dong S."/>
            <person name="Downton P."/>
            <person name="Dumas B."/>
            <person name="Fabro G."/>
            <person name="Fronick C."/>
            <person name="Fuerstenberg S.I."/>
            <person name="Fulton L."/>
            <person name="Gaulin E."/>
            <person name="Govers F."/>
            <person name="Hughes L."/>
            <person name="Humphray S."/>
            <person name="Jiang R.H."/>
            <person name="Judelson H."/>
            <person name="Kamoun S."/>
            <person name="Kyung K."/>
            <person name="Meijer H."/>
            <person name="Minx P."/>
            <person name="Morris P."/>
            <person name="Nelson J."/>
            <person name="Phuntumart V."/>
            <person name="Qutob D."/>
            <person name="Rehmany A."/>
            <person name="Rougon-Cardoso A."/>
            <person name="Ryden P."/>
            <person name="Torto-Alalibo T."/>
            <person name="Studholme D."/>
            <person name="Wang Y."/>
            <person name="Win J."/>
            <person name="Wood J."/>
            <person name="Clifton S.W."/>
            <person name="Rogers J."/>
            <person name="Van den Ackerveken G."/>
            <person name="Jones J.D."/>
            <person name="McDowell J.M."/>
            <person name="Beynon J."/>
            <person name="Tyler B.M."/>
        </authorList>
    </citation>
    <scope>NUCLEOTIDE SEQUENCE [LARGE SCALE GENOMIC DNA]</scope>
    <source>
        <strain evidence="2">Emoy2</strain>
    </source>
</reference>
<dbReference type="InParanoid" id="M4C4E2"/>
<evidence type="ECO:0000313" key="2">
    <source>
        <dbReference type="Proteomes" id="UP000011713"/>
    </source>
</evidence>
<organism evidence="1 2">
    <name type="scientific">Hyaloperonospora arabidopsidis (strain Emoy2)</name>
    <name type="common">Downy mildew agent</name>
    <name type="synonym">Peronospora arabidopsidis</name>
    <dbReference type="NCBI Taxonomy" id="559515"/>
    <lineage>
        <taxon>Eukaryota</taxon>
        <taxon>Sar</taxon>
        <taxon>Stramenopiles</taxon>
        <taxon>Oomycota</taxon>
        <taxon>Peronosporomycetes</taxon>
        <taxon>Peronosporales</taxon>
        <taxon>Peronosporaceae</taxon>
        <taxon>Hyaloperonospora</taxon>
    </lineage>
</organism>
<dbReference type="Proteomes" id="UP000011713">
    <property type="component" value="Unassembled WGS sequence"/>
</dbReference>
<dbReference type="AlphaFoldDB" id="M4C4E2"/>
<dbReference type="EMBL" id="ABWE02003069">
    <property type="status" value="NOT_ANNOTATED_CDS"/>
    <property type="molecule type" value="Genomic_DNA"/>
</dbReference>
<dbReference type="VEuPathDB" id="FungiDB:HpaG813960"/>